<evidence type="ECO:0000313" key="2">
    <source>
        <dbReference type="EMBL" id="QHT37370.1"/>
    </source>
</evidence>
<accession>A0A6C0FBV5</accession>
<dbReference type="InterPro" id="IPR002654">
    <property type="entry name" value="Glyco_trans_25"/>
</dbReference>
<feature type="domain" description="Glycosyl transferase family 25" evidence="1">
    <location>
        <begin position="287"/>
        <end position="435"/>
    </location>
</feature>
<sequence length="559" mass="65906">MVQKIYLSLTTSPKRLQYIPLLLSDLNIEIFEKIILNIPNKFGRTGQEYVITSEITNIKKLYINHIEKDYGPITKILPTLMLSEIQPNDIIITIDDDIKHNNNIFKLLIDYCNKNDVVVTGIGKRLKYWSSKKYGNIPQEFPFEYKPTTSYVDMLEGFSGVAYKRRYFPDLNLLIKLNNVSNECKLSDDLVLSYYLKLFGRRIQSLYKLKKYGYSFSSRVKYKLNAYKWGLENDALHKGNGLISNNFNDDMNKIKYPKCFKKLKSHYLENKKDIDSIILQNWHHDFDKIYIINMKNREDRKIQSLNICEKLNIPKTKINIFNAITMKNDLDKEIKNLNIGPSNLKEFLSERRFRDLQYHKSLKDRFPLNQRYYRQMLVETAVTLSQLNVIKKSVDNNENILMLEDDFGPSTQFYNIHNHRLHRQINWSLLYYGDCPSMRSGLKTKLIKRIDSTKCKLSANSLIKSYAVCHQSLAFRPSFGKKIFKKNHIIPMKYPIDDQVSQIIQKYKVPYALYDKPIFIQDVNLGIMSNIQNSQKCKWELQSSDKFGVFELHNIRSKK</sequence>
<evidence type="ECO:0000259" key="1">
    <source>
        <dbReference type="Pfam" id="PF01755"/>
    </source>
</evidence>
<name>A0A6C0FBV5_9ZZZZ</name>
<proteinExistence type="predicted"/>
<organism evidence="2">
    <name type="scientific">viral metagenome</name>
    <dbReference type="NCBI Taxonomy" id="1070528"/>
    <lineage>
        <taxon>unclassified sequences</taxon>
        <taxon>metagenomes</taxon>
        <taxon>organismal metagenomes</taxon>
    </lineage>
</organism>
<protein>
    <recommendedName>
        <fullName evidence="1">Glycosyl transferase family 25 domain-containing protein</fullName>
    </recommendedName>
</protein>
<dbReference type="SUPFAM" id="SSF53448">
    <property type="entry name" value="Nucleotide-diphospho-sugar transferases"/>
    <property type="match status" value="1"/>
</dbReference>
<dbReference type="EMBL" id="MN738794">
    <property type="protein sequence ID" value="QHT37370.1"/>
    <property type="molecule type" value="Genomic_DNA"/>
</dbReference>
<dbReference type="AlphaFoldDB" id="A0A6C0FBV5"/>
<dbReference type="InterPro" id="IPR029044">
    <property type="entry name" value="Nucleotide-diphossugar_trans"/>
</dbReference>
<dbReference type="Pfam" id="PF01755">
    <property type="entry name" value="Glyco_transf_25"/>
    <property type="match status" value="1"/>
</dbReference>
<reference evidence="2" key="1">
    <citation type="journal article" date="2020" name="Nature">
        <title>Giant virus diversity and host interactions through global metagenomics.</title>
        <authorList>
            <person name="Schulz F."/>
            <person name="Roux S."/>
            <person name="Paez-Espino D."/>
            <person name="Jungbluth S."/>
            <person name="Walsh D.A."/>
            <person name="Denef V.J."/>
            <person name="McMahon K.D."/>
            <person name="Konstantinidis K.T."/>
            <person name="Eloe-Fadrosh E.A."/>
            <person name="Kyrpides N.C."/>
            <person name="Woyke T."/>
        </authorList>
    </citation>
    <scope>NUCLEOTIDE SEQUENCE</scope>
    <source>
        <strain evidence="2">GVMAG-S-ERX555967-131</strain>
    </source>
</reference>